<dbReference type="PIRSF" id="PIRSF037420">
    <property type="entry name" value="PQQ_syn_pqqE"/>
    <property type="match status" value="1"/>
</dbReference>
<dbReference type="PANTHER" id="PTHR11228:SF7">
    <property type="entry name" value="PQQA PEPTIDE CYCLASE"/>
    <property type="match status" value="1"/>
</dbReference>
<dbReference type="EMBL" id="DTOZ01000047">
    <property type="protein sequence ID" value="HGE77682.1"/>
    <property type="molecule type" value="Genomic_DNA"/>
</dbReference>
<name>A0A7V3VTM9_UNCW3</name>
<dbReference type="InterPro" id="IPR007197">
    <property type="entry name" value="rSAM"/>
</dbReference>
<keyword evidence="3" id="KW-0949">S-adenosyl-L-methionine</keyword>
<dbReference type="SFLD" id="SFLDS00029">
    <property type="entry name" value="Radical_SAM"/>
    <property type="match status" value="2"/>
</dbReference>
<keyword evidence="2" id="KW-0004">4Fe-4S</keyword>
<dbReference type="InterPro" id="IPR006638">
    <property type="entry name" value="Elp3/MiaA/NifB-like_rSAM"/>
</dbReference>
<dbReference type="InterPro" id="IPR023885">
    <property type="entry name" value="4Fe4S-binding_SPASM_dom"/>
</dbReference>
<evidence type="ECO:0000256" key="2">
    <source>
        <dbReference type="ARBA" id="ARBA00022485"/>
    </source>
</evidence>
<dbReference type="SMART" id="SM00729">
    <property type="entry name" value="Elp3"/>
    <property type="match status" value="1"/>
</dbReference>
<dbReference type="InterPro" id="IPR050377">
    <property type="entry name" value="Radical_SAM_PqqE_MftC-like"/>
</dbReference>
<comment type="caution">
    <text evidence="8">The sequence shown here is derived from an EMBL/GenBank/DDBJ whole genome shotgun (WGS) entry which is preliminary data.</text>
</comment>
<evidence type="ECO:0000256" key="3">
    <source>
        <dbReference type="ARBA" id="ARBA00022691"/>
    </source>
</evidence>
<reference evidence="8" key="1">
    <citation type="journal article" date="2020" name="mSystems">
        <title>Genome- and Community-Level Interaction Insights into Carbon Utilization and Element Cycling Functions of Hydrothermarchaeota in Hydrothermal Sediment.</title>
        <authorList>
            <person name="Zhou Z."/>
            <person name="Liu Y."/>
            <person name="Xu W."/>
            <person name="Pan J."/>
            <person name="Luo Z.H."/>
            <person name="Li M."/>
        </authorList>
    </citation>
    <scope>NUCLEOTIDE SEQUENCE [LARGE SCALE GENOMIC DNA]</scope>
    <source>
        <strain evidence="8">SpSt-961</strain>
    </source>
</reference>
<dbReference type="PROSITE" id="PS51918">
    <property type="entry name" value="RADICAL_SAM"/>
    <property type="match status" value="1"/>
</dbReference>
<evidence type="ECO:0000313" key="8">
    <source>
        <dbReference type="EMBL" id="HGE77682.1"/>
    </source>
</evidence>
<dbReference type="PANTHER" id="PTHR11228">
    <property type="entry name" value="RADICAL SAM DOMAIN PROTEIN"/>
    <property type="match status" value="1"/>
</dbReference>
<dbReference type="Pfam" id="PF13186">
    <property type="entry name" value="SPASM"/>
    <property type="match status" value="1"/>
</dbReference>
<accession>A0A7V3VTM9</accession>
<comment type="cofactor">
    <cofactor evidence="1">
        <name>[4Fe-4S] cluster</name>
        <dbReference type="ChEBI" id="CHEBI:49883"/>
    </cofactor>
</comment>
<dbReference type="SUPFAM" id="SSF102114">
    <property type="entry name" value="Radical SAM enzymes"/>
    <property type="match status" value="1"/>
</dbReference>
<dbReference type="GO" id="GO:0051539">
    <property type="term" value="F:4 iron, 4 sulfur cluster binding"/>
    <property type="evidence" value="ECO:0007669"/>
    <property type="project" value="UniProtKB-KW"/>
</dbReference>
<dbReference type="InterPro" id="IPR017200">
    <property type="entry name" value="PqqE-like"/>
</dbReference>
<dbReference type="GO" id="GO:0003824">
    <property type="term" value="F:catalytic activity"/>
    <property type="evidence" value="ECO:0007669"/>
    <property type="project" value="InterPro"/>
</dbReference>
<dbReference type="Gene3D" id="3.20.20.70">
    <property type="entry name" value="Aldolase class I"/>
    <property type="match status" value="1"/>
</dbReference>
<evidence type="ECO:0000256" key="1">
    <source>
        <dbReference type="ARBA" id="ARBA00001966"/>
    </source>
</evidence>
<gene>
    <name evidence="8" type="ORF">ENX68_01615</name>
</gene>
<organism evidence="8">
    <name type="scientific">candidate division WOR-3 bacterium</name>
    <dbReference type="NCBI Taxonomy" id="2052148"/>
    <lineage>
        <taxon>Bacteria</taxon>
        <taxon>Bacteria division WOR-3</taxon>
    </lineage>
</organism>
<dbReference type="GO" id="GO:0046872">
    <property type="term" value="F:metal ion binding"/>
    <property type="evidence" value="ECO:0007669"/>
    <property type="project" value="UniProtKB-KW"/>
</dbReference>
<dbReference type="NCBIfam" id="TIGR04085">
    <property type="entry name" value="rSAM_more_4Fe4S"/>
    <property type="match status" value="1"/>
</dbReference>
<dbReference type="SFLD" id="SFLDG01387">
    <property type="entry name" value="BtrN-like_SPASM_domain_contain"/>
    <property type="match status" value="1"/>
</dbReference>
<dbReference type="InterPro" id="IPR034391">
    <property type="entry name" value="AdoMet-like_SPASM_containing"/>
</dbReference>
<keyword evidence="4" id="KW-0479">Metal-binding</keyword>
<dbReference type="Pfam" id="PF04055">
    <property type="entry name" value="Radical_SAM"/>
    <property type="match status" value="1"/>
</dbReference>
<keyword evidence="5" id="KW-0408">Iron</keyword>
<dbReference type="InterPro" id="IPR058240">
    <property type="entry name" value="rSAM_sf"/>
</dbReference>
<evidence type="ECO:0000256" key="6">
    <source>
        <dbReference type="ARBA" id="ARBA00023014"/>
    </source>
</evidence>
<protein>
    <submittedName>
        <fullName evidence="8">Radical SAM protein</fullName>
    </submittedName>
</protein>
<evidence type="ECO:0000259" key="7">
    <source>
        <dbReference type="PROSITE" id="PS51918"/>
    </source>
</evidence>
<keyword evidence="6" id="KW-0411">Iron-sulfur</keyword>
<sequence>MTTFIRIMNMPKGKNRAGAPNENRASARSPFYLSSAPETVTWELTYNCNLRCLHCSTTQTPCTQINTLGLEEKLTIIDRLKSAKVFRVALSGGEPLLDPHFDIIANKLLRSDFFDILLTTNGLLLDANRIRKLRKIGIKRIQVSLDGASAFTHDYIRGERGVFNKVINNLKKLNGDFNLTINTVVLKLNYSELPYMLKLVKSLKVTTWRMVLLVPVSNFTLDLQITPEEFKQLVIWTEKMKKGEKNIHIVGPTFKLQPNVQVLDGAIKSDRLYCEAGITLCTIMADGTIIPCTYFNSPLFYAGNIIHNGLEEIWRFSKILNVFRNLGTLPFHCKNCDIKDTCHGGCRAAAYYRYNSLTAMDPRCFQQ</sequence>
<feature type="domain" description="Radical SAM core" evidence="7">
    <location>
        <begin position="34"/>
        <end position="244"/>
    </location>
</feature>
<dbReference type="SFLD" id="SFLDG01386">
    <property type="entry name" value="main_SPASM_domain-containing"/>
    <property type="match status" value="1"/>
</dbReference>
<evidence type="ECO:0000256" key="5">
    <source>
        <dbReference type="ARBA" id="ARBA00023004"/>
    </source>
</evidence>
<dbReference type="InterPro" id="IPR013785">
    <property type="entry name" value="Aldolase_TIM"/>
</dbReference>
<dbReference type="CDD" id="cd01335">
    <property type="entry name" value="Radical_SAM"/>
    <property type="match status" value="1"/>
</dbReference>
<evidence type="ECO:0000256" key="4">
    <source>
        <dbReference type="ARBA" id="ARBA00022723"/>
    </source>
</evidence>
<proteinExistence type="predicted"/>
<dbReference type="SFLD" id="SFLDG01067">
    <property type="entry name" value="SPASM/twitch_domain_containing"/>
    <property type="match status" value="2"/>
</dbReference>
<dbReference type="AlphaFoldDB" id="A0A7V3VTM9"/>